<evidence type="ECO:0000313" key="2">
    <source>
        <dbReference type="EMBL" id="MCT7315269.1"/>
    </source>
</evidence>
<feature type="transmembrane region" description="Helical" evidence="1">
    <location>
        <begin position="229"/>
        <end position="248"/>
    </location>
</feature>
<evidence type="ECO:0000313" key="3">
    <source>
        <dbReference type="Proteomes" id="UP001164374"/>
    </source>
</evidence>
<feature type="transmembrane region" description="Helical" evidence="1">
    <location>
        <begin position="255"/>
        <end position="274"/>
    </location>
</feature>
<sequence length="371" mass="41751">MLPLILQTLFNAISRVVRLENFPDKAYSDDPEVDKLIDRSTRKICGAQIDETESLRAIVEHAKNNAVVIRLLELREKTALQITKFGKPDAQSIIAPSSMVNVSVKDIWMSFNDWRYAHKIARNARKSIESRKAMTIDFSGADAGQLLGLVSAGLVVGGFFYQKIFFSRLGVDVTKYLSVSDYLSASIGVLSVAITSVVFNVVILFLSTLSVSKYNKDAAERLEKGRQQPLLAAMTVMAVAMAFGWFLNRRMFWETLAPAVWIGGLIFIPPWASVYFKRPLLPIFVILFFTFFGAQVYSKAELNALALRSGSYFSGDADKVLIDWRDTPILDANNVSLIESASNFTILYDRQNKRVWFVPKEKIKAIYRDLN</sequence>
<feature type="transmembrane region" description="Helical" evidence="1">
    <location>
        <begin position="182"/>
        <end position="209"/>
    </location>
</feature>
<keyword evidence="1" id="KW-1133">Transmembrane helix</keyword>
<name>A0AAE3I0C8_9RALS</name>
<keyword evidence="1" id="KW-0812">Transmembrane</keyword>
<comment type="caution">
    <text evidence="2">The sequence shown here is derived from an EMBL/GenBank/DDBJ whole genome shotgun (WGS) entry which is preliminary data.</text>
</comment>
<protein>
    <submittedName>
        <fullName evidence="2">Uncharacterized protein</fullName>
    </submittedName>
</protein>
<feature type="transmembrane region" description="Helical" evidence="1">
    <location>
        <begin position="280"/>
        <end position="298"/>
    </location>
</feature>
<evidence type="ECO:0000256" key="1">
    <source>
        <dbReference type="SAM" id="Phobius"/>
    </source>
</evidence>
<reference evidence="2" key="1">
    <citation type="journal article" date="2023" name="Front. Microbiol.">
        <title>Ralstonia chuxiongensis sp. nov., Ralstonia mojiangensis sp. nov., and Ralstonia soli sp. nov., isolated from tobacco fields, are three novel species in the family Burkholderiaceae.</title>
        <authorList>
            <person name="Lu C.H."/>
            <person name="Zhang Y.Y."/>
            <person name="Jiang N."/>
            <person name="Chen W."/>
            <person name="Shao X."/>
            <person name="Zhao Z.M."/>
            <person name="Lu W.L."/>
            <person name="Hu X."/>
            <person name="Xi Y.X."/>
            <person name="Zou S.Y."/>
            <person name="Wei Q.J."/>
            <person name="Lin Z.L."/>
            <person name="Gong L."/>
            <person name="Gai X.T."/>
            <person name="Zhang L.Q."/>
            <person name="Li J.Y."/>
            <person name="Jin Y."/>
            <person name="Xia Z.Y."/>
        </authorList>
    </citation>
    <scope>NUCLEOTIDE SEQUENCE</scope>
    <source>
        <strain evidence="2">22TCCZM01-4</strain>
    </source>
</reference>
<organism evidence="2 3">
    <name type="scientific">Ralstonia mojiangensis</name>
    <dbReference type="NCBI Taxonomy" id="2953895"/>
    <lineage>
        <taxon>Bacteria</taxon>
        <taxon>Pseudomonadati</taxon>
        <taxon>Pseudomonadota</taxon>
        <taxon>Betaproteobacteria</taxon>
        <taxon>Burkholderiales</taxon>
        <taxon>Burkholderiaceae</taxon>
        <taxon>Ralstonia</taxon>
    </lineage>
</organism>
<proteinExistence type="predicted"/>
<keyword evidence="1" id="KW-0472">Membrane</keyword>
<dbReference type="Proteomes" id="UP001164374">
    <property type="component" value="Unassembled WGS sequence"/>
</dbReference>
<accession>A0AAE3I0C8</accession>
<dbReference type="AlphaFoldDB" id="A0AAE3I0C8"/>
<dbReference type="RefSeq" id="WP_260798616.1">
    <property type="nucleotide sequence ID" value="NZ_JAOCQJ010000001.1"/>
</dbReference>
<reference evidence="2" key="2">
    <citation type="submission" date="2023-02" db="EMBL/GenBank/DDBJ databases">
        <authorList>
            <person name="Lu C.-H."/>
        </authorList>
    </citation>
    <scope>NUCLEOTIDE SEQUENCE</scope>
    <source>
        <strain evidence="2">22TCCZM01-4</strain>
    </source>
</reference>
<gene>
    <name evidence="2" type="ORF">N5I87_04575</name>
</gene>
<feature type="transmembrane region" description="Helical" evidence="1">
    <location>
        <begin position="143"/>
        <end position="161"/>
    </location>
</feature>
<dbReference type="EMBL" id="JAOCQJ010000001">
    <property type="protein sequence ID" value="MCT7315269.1"/>
    <property type="molecule type" value="Genomic_DNA"/>
</dbReference>